<sequence length="322" mass="37358">MDGSLESSINIEEILSLFDSIQEILRYHLHDKNFISSINGNDLEQLRQFTNVEIQKYKKIIEENALLFKDNDFFNHVYGVLEVLNNHFIGSGGNINLFTAIRNFKESFQAIELAVISLRSTNNIYRNSLAPKIEEVKEKIKDFEALQLALEQRATDEIYLNLYKKYDKEYLRNNLLFLGTVLVAMFFGIYTTLEIVNLSQFSDYIAERNFWITFITVKVLLITGAVTFGTLFLRRSAHAKKLKEQVYQIHVEINAFPIYVRSLDQVDKNQLIKELAMRYFGRELDQNQNDKTGDLIKDQLVAGTELIRASSEMIKVKNIANK</sequence>
<keyword evidence="1" id="KW-0812">Transmembrane</keyword>
<dbReference type="EMBL" id="RAXZ01000008">
    <property type="protein sequence ID" value="RKG52997.1"/>
    <property type="molecule type" value="Genomic_DNA"/>
</dbReference>
<comment type="caution">
    <text evidence="2">The sequence shown here is derived from an EMBL/GenBank/DDBJ whole genome shotgun (WGS) entry which is preliminary data.</text>
</comment>
<reference evidence="2 3" key="1">
    <citation type="submission" date="2018-09" db="EMBL/GenBank/DDBJ databases">
        <title>The draft genome of Acinetobacter spp. strains.</title>
        <authorList>
            <person name="Qin J."/>
            <person name="Feng Y."/>
            <person name="Zong Z."/>
        </authorList>
    </citation>
    <scope>NUCLEOTIDE SEQUENCE [LARGE SCALE GENOMIC DNA]</scope>
    <source>
        <strain evidence="2 3">WCHAc060002</strain>
    </source>
</reference>
<feature type="transmembrane region" description="Helical" evidence="1">
    <location>
        <begin position="210"/>
        <end position="233"/>
    </location>
</feature>
<keyword evidence="1" id="KW-1133">Transmembrane helix</keyword>
<proteinExistence type="predicted"/>
<dbReference type="RefSeq" id="WP_120367412.1">
    <property type="nucleotide sequence ID" value="NZ_RAXZ01000008.1"/>
</dbReference>
<evidence type="ECO:0000313" key="3">
    <source>
        <dbReference type="Proteomes" id="UP000281084"/>
    </source>
</evidence>
<name>A0A3A8G1M9_9GAMM</name>
<evidence type="ECO:0000313" key="2">
    <source>
        <dbReference type="EMBL" id="RKG52997.1"/>
    </source>
</evidence>
<keyword evidence="1" id="KW-0472">Membrane</keyword>
<feature type="transmembrane region" description="Helical" evidence="1">
    <location>
        <begin position="170"/>
        <end position="190"/>
    </location>
</feature>
<evidence type="ECO:0000256" key="1">
    <source>
        <dbReference type="SAM" id="Phobius"/>
    </source>
</evidence>
<organism evidence="2 3">
    <name type="scientific">Acinetobacter cumulans</name>
    <dbReference type="NCBI Taxonomy" id="2136182"/>
    <lineage>
        <taxon>Bacteria</taxon>
        <taxon>Pseudomonadati</taxon>
        <taxon>Pseudomonadota</taxon>
        <taxon>Gammaproteobacteria</taxon>
        <taxon>Moraxellales</taxon>
        <taxon>Moraxellaceae</taxon>
        <taxon>Acinetobacter</taxon>
    </lineage>
</organism>
<protein>
    <submittedName>
        <fullName evidence="2">Uncharacterized protein</fullName>
    </submittedName>
</protein>
<dbReference type="Proteomes" id="UP000281084">
    <property type="component" value="Unassembled WGS sequence"/>
</dbReference>
<accession>A0A3A8G1M9</accession>
<gene>
    <name evidence="2" type="ORF">D7V64_08365</name>
</gene>
<dbReference type="AlphaFoldDB" id="A0A3A8G1M9"/>